<dbReference type="GO" id="GO:0003684">
    <property type="term" value="F:damaged DNA binding"/>
    <property type="evidence" value="ECO:0007669"/>
    <property type="project" value="InterPro"/>
</dbReference>
<dbReference type="GO" id="GO:0005829">
    <property type="term" value="C:cytosol"/>
    <property type="evidence" value="ECO:0007669"/>
    <property type="project" value="TreeGrafter"/>
</dbReference>
<comment type="similarity">
    <text evidence="1">Belongs to the DNA polymerase type-Y family.</text>
</comment>
<dbReference type="InterPro" id="IPR001126">
    <property type="entry name" value="UmuC"/>
</dbReference>
<dbReference type="Gene3D" id="3.30.70.270">
    <property type="match status" value="1"/>
</dbReference>
<dbReference type="InterPro" id="IPR022880">
    <property type="entry name" value="DNApol_IV"/>
</dbReference>
<name>A0A0G0MEL6_9BACT</name>
<dbReference type="SUPFAM" id="SSF56672">
    <property type="entry name" value="DNA/RNA polymerases"/>
    <property type="match status" value="1"/>
</dbReference>
<feature type="domain" description="UmuC" evidence="2">
    <location>
        <begin position="10"/>
        <end position="195"/>
    </location>
</feature>
<dbReference type="InterPro" id="IPR036775">
    <property type="entry name" value="DNA_pol_Y-fam_lit_finger_sf"/>
</dbReference>
<dbReference type="GO" id="GO:0003887">
    <property type="term" value="F:DNA-directed DNA polymerase activity"/>
    <property type="evidence" value="ECO:0007669"/>
    <property type="project" value="InterPro"/>
</dbReference>
<dbReference type="CDD" id="cd03586">
    <property type="entry name" value="PolY_Pol_IV_kappa"/>
    <property type="match status" value="1"/>
</dbReference>
<dbReference type="Pfam" id="PF11799">
    <property type="entry name" value="IMS_C"/>
    <property type="match status" value="1"/>
</dbReference>
<dbReference type="InterPro" id="IPR043128">
    <property type="entry name" value="Rev_trsase/Diguanyl_cyclase"/>
</dbReference>
<dbReference type="Pfam" id="PF00817">
    <property type="entry name" value="IMS"/>
    <property type="match status" value="1"/>
</dbReference>
<dbReference type="Gene3D" id="3.30.1490.100">
    <property type="entry name" value="DNA polymerase, Y-family, little finger domain"/>
    <property type="match status" value="1"/>
</dbReference>
<dbReference type="PROSITE" id="PS50173">
    <property type="entry name" value="UMUC"/>
    <property type="match status" value="1"/>
</dbReference>
<dbReference type="GO" id="GO:0006281">
    <property type="term" value="P:DNA repair"/>
    <property type="evidence" value="ECO:0007669"/>
    <property type="project" value="InterPro"/>
</dbReference>
<dbReference type="AlphaFoldDB" id="A0A0G0MEL6"/>
<proteinExistence type="inferred from homology"/>
<evidence type="ECO:0000259" key="2">
    <source>
        <dbReference type="PROSITE" id="PS50173"/>
    </source>
</evidence>
<dbReference type="Gene3D" id="3.40.1170.60">
    <property type="match status" value="1"/>
</dbReference>
<dbReference type="GO" id="GO:0042276">
    <property type="term" value="P:error-prone translesion synthesis"/>
    <property type="evidence" value="ECO:0007669"/>
    <property type="project" value="TreeGrafter"/>
</dbReference>
<dbReference type="Proteomes" id="UP000034325">
    <property type="component" value="Unassembled WGS sequence"/>
</dbReference>
<reference evidence="3 4" key="1">
    <citation type="journal article" date="2015" name="Nature">
        <title>rRNA introns, odd ribosomes, and small enigmatic genomes across a large radiation of phyla.</title>
        <authorList>
            <person name="Brown C.T."/>
            <person name="Hug L.A."/>
            <person name="Thomas B.C."/>
            <person name="Sharon I."/>
            <person name="Castelle C.J."/>
            <person name="Singh A."/>
            <person name="Wilkins M.J."/>
            <person name="Williams K.H."/>
            <person name="Banfield J.F."/>
        </authorList>
    </citation>
    <scope>NUCLEOTIDE SEQUENCE [LARGE SCALE GENOMIC DNA]</scope>
</reference>
<dbReference type="EMBL" id="LBWA01000001">
    <property type="protein sequence ID" value="KKQ98780.1"/>
    <property type="molecule type" value="Genomic_DNA"/>
</dbReference>
<protein>
    <submittedName>
        <fullName evidence="3">Nucleotidyltransferase/DNA polymerase involved in DNA repair</fullName>
    </submittedName>
</protein>
<organism evidence="3 4">
    <name type="scientific">Candidatus Woesebacteria bacterium GW2011_GWA1_39_12</name>
    <dbReference type="NCBI Taxonomy" id="1618549"/>
    <lineage>
        <taxon>Bacteria</taxon>
        <taxon>Candidatus Woeseibacteriota</taxon>
    </lineage>
</organism>
<evidence type="ECO:0000313" key="3">
    <source>
        <dbReference type="EMBL" id="KKQ98780.1"/>
    </source>
</evidence>
<dbReference type="InterPro" id="IPR043502">
    <property type="entry name" value="DNA/RNA_pol_sf"/>
</dbReference>
<dbReference type="InterPro" id="IPR050116">
    <property type="entry name" value="DNA_polymerase-Y"/>
</dbReference>
<evidence type="ECO:0000313" key="4">
    <source>
        <dbReference type="Proteomes" id="UP000034325"/>
    </source>
</evidence>
<comment type="caution">
    <text evidence="3">The sequence shown here is derived from an EMBL/GenBank/DDBJ whole genome shotgun (WGS) entry which is preliminary data.</text>
</comment>
<dbReference type="InterPro" id="IPR017961">
    <property type="entry name" value="DNA_pol_Y-fam_little_finger"/>
</dbReference>
<dbReference type="PATRIC" id="fig|1618549.4.peg.63"/>
<dbReference type="PANTHER" id="PTHR11076:SF35">
    <property type="entry name" value="DNA REPAIR PROTEIN HOMOLOG YOBH"/>
    <property type="match status" value="1"/>
</dbReference>
<dbReference type="SUPFAM" id="SSF100879">
    <property type="entry name" value="Lesion bypass DNA polymerase (Y-family), little finger domain"/>
    <property type="match status" value="1"/>
</dbReference>
<accession>A0A0G0MEL6</accession>
<dbReference type="PANTHER" id="PTHR11076">
    <property type="entry name" value="DNA REPAIR POLYMERASE UMUC / TRANSFERASE FAMILY MEMBER"/>
    <property type="match status" value="1"/>
</dbReference>
<gene>
    <name evidence="3" type="ORF">UT23_C0001G0061</name>
</gene>
<keyword evidence="3" id="KW-0808">Transferase</keyword>
<dbReference type="GO" id="GO:0009432">
    <property type="term" value="P:SOS response"/>
    <property type="evidence" value="ECO:0007669"/>
    <property type="project" value="TreeGrafter"/>
</dbReference>
<evidence type="ECO:0000256" key="1">
    <source>
        <dbReference type="ARBA" id="ARBA00010945"/>
    </source>
</evidence>
<sequence>MEFNPKPSTILHIDLNSCFATIEQQANPHLRGKPIAVAAYSTPNGCILAPSVEAKRYGIKTGMRVKDGKLLYPNLIILPPDPWKYRNVHLKLRRLISNYTADLYPKSIDEFVLNLEGYPSLVTSSMENVAREIKTRIKKEIGEWLTVSIGIAPNRFLAKLASSFHKPDGLDEINKANFLDCYLKLRLTDLPYIKIRNAIRLNNMGIYTVVDFYNAPLWKLKAAFESINGYYWYLRLRGWEIDDAIFRRRSYGNSYALPRPLVTPEELSPILAKLVTKMGARLRHAGYKAKGVHVAVSFRDGGFWHKNVTLEKVIFDTRDIYKKAFKILCSSPYRKPVRELAVSSFNLMKYRQTQLELFEDVVRKEKLVNSIDEINERWGDFVITPARMLAASDAVPDRIAFGGVKELEEFTLT</sequence>